<organism evidence="2 3">
    <name type="scientific">Megasphaera elsdenii DSM 20460</name>
    <dbReference type="NCBI Taxonomy" id="1064535"/>
    <lineage>
        <taxon>Bacteria</taxon>
        <taxon>Bacillati</taxon>
        <taxon>Bacillota</taxon>
        <taxon>Negativicutes</taxon>
        <taxon>Veillonellales</taxon>
        <taxon>Veillonellaceae</taxon>
        <taxon>Megasphaera</taxon>
    </lineage>
</organism>
<dbReference type="EMBL" id="HE576794">
    <property type="protein sequence ID" value="CCC73049.1"/>
    <property type="molecule type" value="Genomic_DNA"/>
</dbReference>
<accession>G0VNM1</accession>
<gene>
    <name evidence="2" type="ORF">MELS_0827</name>
</gene>
<dbReference type="GeneID" id="97491785"/>
<sequence length="157" mass="18832">MYTWKGVADWILQNIDNVTDKKLQKLMYFAYAWYLVFFNESANEIENRLFDEHFEAWVHGPVLPALYQDVKEFHSDDIPKNYFEKYRERFSTDTLNLFEQIKKVYGAYNGNQLESIVHQEDPWIHARKGCSSYEICKNIITDGEIFSYYIKRIVDES</sequence>
<evidence type="ECO:0000313" key="3">
    <source>
        <dbReference type="Proteomes" id="UP000010111"/>
    </source>
</evidence>
<protein>
    <submittedName>
        <fullName evidence="2">Cdse</fullName>
    </submittedName>
</protein>
<proteinExistence type="predicted"/>
<dbReference type="HOGENOM" id="CLU_110683_0_0_9"/>
<dbReference type="eggNOG" id="COG3600">
    <property type="taxonomic scope" value="Bacteria"/>
</dbReference>
<name>G0VNM1_MEGEL</name>
<dbReference type="Proteomes" id="UP000010111">
    <property type="component" value="Chromosome"/>
</dbReference>
<dbReference type="RefSeq" id="WP_014015785.1">
    <property type="nucleotide sequence ID" value="NC_015873.1"/>
</dbReference>
<reference evidence="2 3" key="1">
    <citation type="journal article" date="2011" name="J. Bacteriol.">
        <title>Genome Sequence of the Ruminal Bacterium Megasphaera elsdenii.</title>
        <authorList>
            <person name="Marx H."/>
            <person name="Graf A.B."/>
            <person name="Tatto N."/>
            <person name="Thallinger G.G."/>
            <person name="Mattanovich D."/>
            <person name="Sauer M."/>
        </authorList>
    </citation>
    <scope>NUCLEOTIDE SEQUENCE [LARGE SCALE GENOMIC DNA]</scope>
    <source>
        <strain evidence="2 3">DSM 20460</strain>
    </source>
</reference>
<dbReference type="Pfam" id="PF13274">
    <property type="entry name" value="SocA_Panacea"/>
    <property type="match status" value="1"/>
</dbReference>
<dbReference type="STRING" id="1064535.MELS_0827"/>
<evidence type="ECO:0000313" key="2">
    <source>
        <dbReference type="EMBL" id="CCC73049.1"/>
    </source>
</evidence>
<keyword evidence="3" id="KW-1185">Reference proteome</keyword>
<dbReference type="KEGG" id="med:MELS_0827"/>
<dbReference type="AlphaFoldDB" id="G0VNM1"/>
<evidence type="ECO:0000259" key="1">
    <source>
        <dbReference type="Pfam" id="PF13274"/>
    </source>
</evidence>
<dbReference type="InterPro" id="IPR025272">
    <property type="entry name" value="SocA_Panacea"/>
</dbReference>
<feature type="domain" description="Antitoxin SocA-like Panacea" evidence="1">
    <location>
        <begin position="23"/>
        <end position="123"/>
    </location>
</feature>